<keyword evidence="6 9" id="KW-0418">Kinase</keyword>
<feature type="binding site" evidence="9">
    <location>
        <position position="66"/>
    </location>
    <ligand>
        <name>substrate</name>
    </ligand>
</feature>
<sequence>MQPSTLLIKYGGNAMINQELKLQIALALNTLKLAGHKIVLVHGGGPFINKALEKAQISSEFIEGQRKTSPEALFEIQKTLIGEVNADLVQLFSKNHLSAVGLSGLDSQMVQVEQKRLIKTDSTGITDEIDLGRVGQVKKVDASLIHSLLLNHFTPIIACIGADEEGLTYNINADDFAGEIASAIQADYYISLTDVDGLYENYPDPDSLISTISLKKLQGLYGSIIQGGMIPKIQSCELALKKGVKNALIINGTKPEQLLDFFESNIKLGTTITQ</sequence>
<dbReference type="InterPro" id="IPR037528">
    <property type="entry name" value="ArgB"/>
</dbReference>
<dbReference type="Proteomes" id="UP000635885">
    <property type="component" value="Unassembled WGS sequence"/>
</dbReference>
<comment type="catalytic activity">
    <reaction evidence="8 9">
        <text>N-acetyl-L-glutamate + ATP = N-acetyl-L-glutamyl 5-phosphate + ADP</text>
        <dbReference type="Rhea" id="RHEA:14629"/>
        <dbReference type="ChEBI" id="CHEBI:30616"/>
        <dbReference type="ChEBI" id="CHEBI:44337"/>
        <dbReference type="ChEBI" id="CHEBI:57936"/>
        <dbReference type="ChEBI" id="CHEBI:456216"/>
        <dbReference type="EC" id="2.7.2.8"/>
    </reaction>
</comment>
<gene>
    <name evidence="9" type="primary">argB</name>
    <name evidence="11" type="ORF">GCM10010993_34910</name>
</gene>
<keyword evidence="3 9" id="KW-0028">Amino-acid biosynthesis</keyword>
<keyword evidence="12" id="KW-1185">Reference proteome</keyword>
<dbReference type="CDD" id="cd04238">
    <property type="entry name" value="AAK_NAGK-like"/>
    <property type="match status" value="1"/>
</dbReference>
<comment type="pathway">
    <text evidence="1 9">Amino-acid biosynthesis; L-arginine biosynthesis; N(2)-acetyl-L-ornithine from L-glutamate: step 2/4.</text>
</comment>
<protein>
    <recommendedName>
        <fullName evidence="9">Acetylglutamate kinase</fullName>
        <ecNumber evidence="9">2.7.2.8</ecNumber>
    </recommendedName>
    <alternativeName>
        <fullName evidence="9">N-acetyl-L-glutamate 5-phosphotransferase</fullName>
    </alternativeName>
    <alternativeName>
        <fullName evidence="9">NAG kinase</fullName>
        <shortName evidence="9">NAGK</shortName>
    </alternativeName>
</protein>
<evidence type="ECO:0000259" key="10">
    <source>
        <dbReference type="Pfam" id="PF00696"/>
    </source>
</evidence>
<feature type="site" description="Transition state stabilizer" evidence="9">
    <location>
        <position position="9"/>
    </location>
</feature>
<reference evidence="12" key="1">
    <citation type="journal article" date="2019" name="Int. J. Syst. Evol. Microbiol.">
        <title>The Global Catalogue of Microorganisms (GCM) 10K type strain sequencing project: providing services to taxonomists for standard genome sequencing and annotation.</title>
        <authorList>
            <consortium name="The Broad Institute Genomics Platform"/>
            <consortium name="The Broad Institute Genome Sequencing Center for Infectious Disease"/>
            <person name="Wu L."/>
            <person name="Ma J."/>
        </authorList>
    </citation>
    <scope>NUCLEOTIDE SEQUENCE [LARGE SCALE GENOMIC DNA]</scope>
    <source>
        <strain evidence="12">CGMCC 1.12479</strain>
    </source>
</reference>
<evidence type="ECO:0000256" key="2">
    <source>
        <dbReference type="ARBA" id="ARBA00022571"/>
    </source>
</evidence>
<organism evidence="11 12">
    <name type="scientific">Belliella aquatica</name>
    <dbReference type="NCBI Taxonomy" id="1323734"/>
    <lineage>
        <taxon>Bacteria</taxon>
        <taxon>Pseudomonadati</taxon>
        <taxon>Bacteroidota</taxon>
        <taxon>Cytophagia</taxon>
        <taxon>Cytophagales</taxon>
        <taxon>Cyclobacteriaceae</taxon>
        <taxon>Belliella</taxon>
    </lineage>
</organism>
<dbReference type="RefSeq" id="WP_188444398.1">
    <property type="nucleotide sequence ID" value="NZ_BMFD01000022.1"/>
</dbReference>
<comment type="subcellular location">
    <subcellularLocation>
        <location evidence="9">Cytoplasm</location>
    </subcellularLocation>
</comment>
<proteinExistence type="inferred from homology"/>
<dbReference type="SUPFAM" id="SSF53633">
    <property type="entry name" value="Carbamate kinase-like"/>
    <property type="match status" value="1"/>
</dbReference>
<dbReference type="InterPro" id="IPR004662">
    <property type="entry name" value="AcgluKinase_fam"/>
</dbReference>
<keyword evidence="5 9" id="KW-0547">Nucleotide-binding</keyword>
<dbReference type="NCBIfam" id="TIGR00761">
    <property type="entry name" value="argB"/>
    <property type="match status" value="1"/>
</dbReference>
<comment type="function">
    <text evidence="9">Catalyzes the ATP-dependent phosphorylation of N-acetyl-L-glutamate.</text>
</comment>
<dbReference type="EMBL" id="BMFD01000022">
    <property type="protein sequence ID" value="GGC53508.1"/>
    <property type="molecule type" value="Genomic_DNA"/>
</dbReference>
<accession>A0ABQ1N497</accession>
<feature type="site" description="Transition state stabilizer" evidence="9">
    <location>
        <position position="232"/>
    </location>
</feature>
<feature type="binding site" evidence="9">
    <location>
        <position position="170"/>
    </location>
    <ligand>
        <name>substrate</name>
    </ligand>
</feature>
<evidence type="ECO:0000256" key="1">
    <source>
        <dbReference type="ARBA" id="ARBA00004828"/>
    </source>
</evidence>
<evidence type="ECO:0000313" key="11">
    <source>
        <dbReference type="EMBL" id="GGC53508.1"/>
    </source>
</evidence>
<dbReference type="PANTHER" id="PTHR23342:SF0">
    <property type="entry name" value="N-ACETYLGLUTAMATE SYNTHASE, MITOCHONDRIAL"/>
    <property type="match status" value="1"/>
</dbReference>
<evidence type="ECO:0000256" key="7">
    <source>
        <dbReference type="ARBA" id="ARBA00022840"/>
    </source>
</evidence>
<dbReference type="Pfam" id="PF00696">
    <property type="entry name" value="AA_kinase"/>
    <property type="match status" value="1"/>
</dbReference>
<dbReference type="Gene3D" id="3.40.1160.10">
    <property type="entry name" value="Acetylglutamate kinase-like"/>
    <property type="match status" value="1"/>
</dbReference>
<keyword evidence="7 9" id="KW-0067">ATP-binding</keyword>
<keyword evidence="2 9" id="KW-0055">Arginine biosynthesis</keyword>
<dbReference type="EC" id="2.7.2.8" evidence="9"/>
<keyword evidence="9" id="KW-0963">Cytoplasm</keyword>
<comment type="similarity">
    <text evidence="9">Belongs to the acetylglutamate kinase family. ArgB subfamily.</text>
</comment>
<dbReference type="InterPro" id="IPR036393">
    <property type="entry name" value="AceGlu_kinase-like_sf"/>
</dbReference>
<feature type="domain" description="Aspartate/glutamate/uridylate kinase" evidence="10">
    <location>
        <begin position="5"/>
        <end position="251"/>
    </location>
</feature>
<dbReference type="PRINTS" id="PR00474">
    <property type="entry name" value="GLU5KINASE"/>
</dbReference>
<evidence type="ECO:0000256" key="3">
    <source>
        <dbReference type="ARBA" id="ARBA00022605"/>
    </source>
</evidence>
<comment type="caution">
    <text evidence="11">The sequence shown here is derived from an EMBL/GenBank/DDBJ whole genome shotgun (WGS) entry which is preliminary data.</text>
</comment>
<evidence type="ECO:0000256" key="4">
    <source>
        <dbReference type="ARBA" id="ARBA00022679"/>
    </source>
</evidence>
<dbReference type="HAMAP" id="MF_00082">
    <property type="entry name" value="ArgB"/>
    <property type="match status" value="1"/>
</dbReference>
<dbReference type="PANTHER" id="PTHR23342">
    <property type="entry name" value="N-ACETYLGLUTAMATE SYNTHASE"/>
    <property type="match status" value="1"/>
</dbReference>
<evidence type="ECO:0000256" key="9">
    <source>
        <dbReference type="HAMAP-Rule" id="MF_00082"/>
    </source>
</evidence>
<dbReference type="GO" id="GO:0016301">
    <property type="term" value="F:kinase activity"/>
    <property type="evidence" value="ECO:0007669"/>
    <property type="project" value="UniProtKB-KW"/>
</dbReference>
<evidence type="ECO:0000256" key="8">
    <source>
        <dbReference type="ARBA" id="ARBA00048141"/>
    </source>
</evidence>
<evidence type="ECO:0000313" key="12">
    <source>
        <dbReference type="Proteomes" id="UP000635885"/>
    </source>
</evidence>
<keyword evidence="4 9" id="KW-0808">Transferase</keyword>
<name>A0ABQ1N497_9BACT</name>
<dbReference type="InterPro" id="IPR001048">
    <property type="entry name" value="Asp/Glu/Uridylate_kinase"/>
</dbReference>
<evidence type="ECO:0000256" key="5">
    <source>
        <dbReference type="ARBA" id="ARBA00022741"/>
    </source>
</evidence>
<dbReference type="InterPro" id="IPR001057">
    <property type="entry name" value="Glu/AcGlu_kinase"/>
</dbReference>
<dbReference type="PIRSF" id="PIRSF000728">
    <property type="entry name" value="NAGK"/>
    <property type="match status" value="1"/>
</dbReference>
<evidence type="ECO:0000256" key="6">
    <source>
        <dbReference type="ARBA" id="ARBA00022777"/>
    </source>
</evidence>
<feature type="binding site" evidence="9">
    <location>
        <begin position="44"/>
        <end position="45"/>
    </location>
    <ligand>
        <name>substrate</name>
    </ligand>
</feature>